<dbReference type="EMBL" id="PVLV01000200">
    <property type="protein sequence ID" value="PRH78514.1"/>
    <property type="molecule type" value="Genomic_DNA"/>
</dbReference>
<dbReference type="SUPFAM" id="SSF54593">
    <property type="entry name" value="Glyoxalase/Bleomycin resistance protein/Dihydroxybiphenyl dioxygenase"/>
    <property type="match status" value="1"/>
</dbReference>
<dbReference type="Gene3D" id="3.10.180.10">
    <property type="entry name" value="2,3-Dihydroxybiphenyl 1,2-Dioxygenase, domain 1"/>
    <property type="match status" value="1"/>
</dbReference>
<feature type="domain" description="VOC" evidence="1">
    <location>
        <begin position="2"/>
        <end position="122"/>
    </location>
</feature>
<evidence type="ECO:0000313" key="2">
    <source>
        <dbReference type="EMBL" id="PRH78514.1"/>
    </source>
</evidence>
<dbReference type="AlphaFoldDB" id="A0A2S9PVQ9"/>
<dbReference type="PANTHER" id="PTHR35908">
    <property type="entry name" value="HYPOTHETICAL FUSION PROTEIN"/>
    <property type="match status" value="1"/>
</dbReference>
<dbReference type="CDD" id="cd06587">
    <property type="entry name" value="VOC"/>
    <property type="match status" value="1"/>
</dbReference>
<organism evidence="2 3">
    <name type="scientific">Streptomyces solincola</name>
    <dbReference type="NCBI Taxonomy" id="2100817"/>
    <lineage>
        <taxon>Bacteria</taxon>
        <taxon>Bacillati</taxon>
        <taxon>Actinomycetota</taxon>
        <taxon>Actinomycetes</taxon>
        <taxon>Kitasatosporales</taxon>
        <taxon>Streptomycetaceae</taxon>
        <taxon>Streptomyces</taxon>
    </lineage>
</organism>
<dbReference type="InterPro" id="IPR037523">
    <property type="entry name" value="VOC_core"/>
</dbReference>
<dbReference type="OrthoDB" id="1645442at2"/>
<keyword evidence="3" id="KW-1185">Reference proteome</keyword>
<reference evidence="2 3" key="1">
    <citation type="submission" date="2018-03" db="EMBL/GenBank/DDBJ databases">
        <title>Novel Streptomyces sp. from soil.</title>
        <authorList>
            <person name="Tan G.Y.A."/>
            <person name="Lee Z.Y."/>
        </authorList>
    </citation>
    <scope>NUCLEOTIDE SEQUENCE [LARGE SCALE GENOMIC DNA]</scope>
    <source>
        <strain evidence="2 3">ST5x</strain>
    </source>
</reference>
<name>A0A2S9PVQ9_9ACTN</name>
<dbReference type="PROSITE" id="PS51819">
    <property type="entry name" value="VOC"/>
    <property type="match status" value="1"/>
</dbReference>
<protein>
    <submittedName>
        <fullName evidence="2">Glyoxalase</fullName>
    </submittedName>
</protein>
<evidence type="ECO:0000259" key="1">
    <source>
        <dbReference type="PROSITE" id="PS51819"/>
    </source>
</evidence>
<dbReference type="PANTHER" id="PTHR35908:SF1">
    <property type="entry name" value="CONSERVED PROTEIN"/>
    <property type="match status" value="1"/>
</dbReference>
<proteinExistence type="predicted"/>
<dbReference type="InterPro" id="IPR029068">
    <property type="entry name" value="Glyas_Bleomycin-R_OHBP_Dase"/>
</dbReference>
<dbReference type="Pfam" id="PF18029">
    <property type="entry name" value="Glyoxalase_6"/>
    <property type="match status" value="1"/>
</dbReference>
<sequence length="122" mass="13228">MRLDATTLDAPDARELASFYMALLGWEVDYDDGQWVKLRAPGGGATLAFQSEPLHRRPVWPTEPDAPAMTAHLDIEAGDLATAEAHALACGATTAAYQPQDSVRVMLDPAGHPFCLWTRPPN</sequence>
<evidence type="ECO:0000313" key="3">
    <source>
        <dbReference type="Proteomes" id="UP000239322"/>
    </source>
</evidence>
<gene>
    <name evidence="2" type="ORF">C6N75_14620</name>
</gene>
<dbReference type="InterPro" id="IPR041581">
    <property type="entry name" value="Glyoxalase_6"/>
</dbReference>
<comment type="caution">
    <text evidence="2">The sequence shown here is derived from an EMBL/GenBank/DDBJ whole genome shotgun (WGS) entry which is preliminary data.</text>
</comment>
<accession>A0A2S9PVQ9</accession>
<dbReference type="Proteomes" id="UP000239322">
    <property type="component" value="Unassembled WGS sequence"/>
</dbReference>